<dbReference type="AlphaFoldDB" id="A0A816SCU6"/>
<feature type="region of interest" description="Disordered" evidence="1">
    <location>
        <begin position="1"/>
        <end position="60"/>
    </location>
</feature>
<protein>
    <submittedName>
        <fullName evidence="2">Uncharacterized protein</fullName>
    </submittedName>
</protein>
<evidence type="ECO:0000313" key="2">
    <source>
        <dbReference type="EMBL" id="CAF2084133.1"/>
    </source>
</evidence>
<feature type="compositionally biased region" description="Basic and acidic residues" evidence="1">
    <location>
        <begin position="33"/>
        <end position="43"/>
    </location>
</feature>
<sequence length="188" mass="21587">MVYPGDTVPAKHSSKRVRESEESSDLGNIQEPSSKKSHSEILVHARRGKSPAEQSSSENVNLHQLMLEVLAKMEQNAKFTEERFQLVNQRLDKEECADEEEEFSEEYDEFDFEEPEQPQFLLRQDPVLIPTQAPKQSSQLLLSSMDKKNKTSYCNKDRLVDEALPQLEVSEKVIDLVNEGFEAARINF</sequence>
<dbReference type="EMBL" id="CAJNRG010006259">
    <property type="protein sequence ID" value="CAF2084133.1"/>
    <property type="molecule type" value="Genomic_DNA"/>
</dbReference>
<gene>
    <name evidence="2" type="ORF">XDN619_LOCUS15335</name>
</gene>
<proteinExistence type="predicted"/>
<dbReference type="Proteomes" id="UP000663887">
    <property type="component" value="Unassembled WGS sequence"/>
</dbReference>
<evidence type="ECO:0000313" key="3">
    <source>
        <dbReference type="Proteomes" id="UP000663887"/>
    </source>
</evidence>
<comment type="caution">
    <text evidence="2">The sequence shown here is derived from an EMBL/GenBank/DDBJ whole genome shotgun (WGS) entry which is preliminary data.</text>
</comment>
<accession>A0A816SCU6</accession>
<name>A0A816SCU6_9BILA</name>
<reference evidence="2" key="1">
    <citation type="submission" date="2021-02" db="EMBL/GenBank/DDBJ databases">
        <authorList>
            <person name="Nowell W R."/>
        </authorList>
    </citation>
    <scope>NUCLEOTIDE SEQUENCE</scope>
</reference>
<evidence type="ECO:0000256" key="1">
    <source>
        <dbReference type="SAM" id="MobiDB-lite"/>
    </source>
</evidence>
<organism evidence="2 3">
    <name type="scientific">Rotaria magnacalcarata</name>
    <dbReference type="NCBI Taxonomy" id="392030"/>
    <lineage>
        <taxon>Eukaryota</taxon>
        <taxon>Metazoa</taxon>
        <taxon>Spiralia</taxon>
        <taxon>Gnathifera</taxon>
        <taxon>Rotifera</taxon>
        <taxon>Eurotatoria</taxon>
        <taxon>Bdelloidea</taxon>
        <taxon>Philodinida</taxon>
        <taxon>Philodinidae</taxon>
        <taxon>Rotaria</taxon>
    </lineage>
</organism>